<dbReference type="PANTHER" id="PTHR44267">
    <property type="entry name" value="WD REPEAT-CONTAINING PROTEIN 43"/>
    <property type="match status" value="1"/>
</dbReference>
<keyword evidence="10" id="KW-1185">Reference proteome</keyword>
<evidence type="ECO:0000313" key="10">
    <source>
        <dbReference type="Proteomes" id="UP000095283"/>
    </source>
</evidence>
<evidence type="ECO:0000313" key="11">
    <source>
        <dbReference type="WBParaSite" id="Hba_17907"/>
    </source>
</evidence>
<dbReference type="InterPro" id="IPR003656">
    <property type="entry name" value="Znf_BED"/>
</dbReference>
<feature type="domain" description="BED-type" evidence="9">
    <location>
        <begin position="304"/>
        <end position="351"/>
    </location>
</feature>
<evidence type="ECO:0000256" key="7">
    <source>
        <dbReference type="SAM" id="MobiDB-lite"/>
    </source>
</evidence>
<accession>A0A1I7XK50</accession>
<sequence length="511" mass="56777">MVRQRKPTRNCSVENIEPPLSVNGSPKKHVDVNTANGIISHKQETESTFNGTITATGEHKLKNSKIMTMKERRDQVEEESGTCQLNQVGSSLAVLLSQGLMANDAEKTDSVLKETKLESIQDPIMDSLDTMHLYNSYVLPDITSPIQFDLRNTDISTYHITTLRDLHKDLGGLLEWMCIRVGHQQKLLALHGKMSVITEQIERRTNRNVEAISKPLIVFNNDIKDDDDDDDDDDDGGEVLTVGTSQIYVTILLCSTVFLFHLLTLIFNINSNLEEIDSDREDVIDKDEHGSGESGMEDEGGLSVWEFFTDLRGHGLAGVRCRFCHWVTNDRSPTTMKFHLKRKHDTGPGGLWAICEEKINSQAPANYAPRSRKSDDVLFKALSNQRQFQNFNPFATAEVKIGKTTLNELNYLSAQDDFLTSLIQQATSMSASPAEEIFGSQENEDLSLSDSLFLNKLNDGALKEEDGSSSSASGLISHGTGDFQLSDGTSIAALLQVILEIVLRIHNISSK</sequence>
<evidence type="ECO:0000256" key="6">
    <source>
        <dbReference type="PROSITE-ProRule" id="PRU00027"/>
    </source>
</evidence>
<dbReference type="GO" id="GO:0005730">
    <property type="term" value="C:nucleolus"/>
    <property type="evidence" value="ECO:0007669"/>
    <property type="project" value="TreeGrafter"/>
</dbReference>
<dbReference type="PROSITE" id="PS50808">
    <property type="entry name" value="ZF_BED"/>
    <property type="match status" value="1"/>
</dbReference>
<evidence type="ECO:0000256" key="4">
    <source>
        <dbReference type="ARBA" id="ARBA00022833"/>
    </source>
</evidence>
<keyword evidence="8" id="KW-0812">Transmembrane</keyword>
<dbReference type="Proteomes" id="UP000095283">
    <property type="component" value="Unplaced"/>
</dbReference>
<evidence type="ECO:0000256" key="3">
    <source>
        <dbReference type="ARBA" id="ARBA00022771"/>
    </source>
</evidence>
<feature type="region of interest" description="Disordered" evidence="7">
    <location>
        <begin position="1"/>
        <end position="27"/>
    </location>
</feature>
<keyword evidence="5" id="KW-0539">Nucleus</keyword>
<feature type="transmembrane region" description="Helical" evidence="8">
    <location>
        <begin position="247"/>
        <end position="267"/>
    </location>
</feature>
<keyword evidence="4" id="KW-0862">Zinc</keyword>
<dbReference type="PANTHER" id="PTHR44267:SF1">
    <property type="entry name" value="WD REPEAT-CONTAINING PROTEIN 43"/>
    <property type="match status" value="1"/>
</dbReference>
<organism evidence="10 11">
    <name type="scientific">Heterorhabditis bacteriophora</name>
    <name type="common">Entomopathogenic nematode worm</name>
    <dbReference type="NCBI Taxonomy" id="37862"/>
    <lineage>
        <taxon>Eukaryota</taxon>
        <taxon>Metazoa</taxon>
        <taxon>Ecdysozoa</taxon>
        <taxon>Nematoda</taxon>
        <taxon>Chromadorea</taxon>
        <taxon>Rhabditida</taxon>
        <taxon>Rhabditina</taxon>
        <taxon>Rhabditomorpha</taxon>
        <taxon>Strongyloidea</taxon>
        <taxon>Heterorhabditidae</taxon>
        <taxon>Heterorhabditis</taxon>
    </lineage>
</organism>
<evidence type="ECO:0000256" key="8">
    <source>
        <dbReference type="SAM" id="Phobius"/>
    </source>
</evidence>
<keyword evidence="8" id="KW-0472">Membrane</keyword>
<evidence type="ECO:0000259" key="9">
    <source>
        <dbReference type="PROSITE" id="PS50808"/>
    </source>
</evidence>
<keyword evidence="3 6" id="KW-0863">Zinc-finger</keyword>
<name>A0A1I7XK50_HETBA</name>
<protein>
    <submittedName>
        <fullName evidence="11">BED-type domain-containing protein</fullName>
    </submittedName>
</protein>
<proteinExistence type="predicted"/>
<dbReference type="AlphaFoldDB" id="A0A1I7XK50"/>
<evidence type="ECO:0000256" key="5">
    <source>
        <dbReference type="ARBA" id="ARBA00023242"/>
    </source>
</evidence>
<dbReference type="InterPro" id="IPR052414">
    <property type="entry name" value="U3_snoRNA-assoc_WDR"/>
</dbReference>
<evidence type="ECO:0000256" key="2">
    <source>
        <dbReference type="ARBA" id="ARBA00022723"/>
    </source>
</evidence>
<evidence type="ECO:0000256" key="1">
    <source>
        <dbReference type="ARBA" id="ARBA00004123"/>
    </source>
</evidence>
<keyword evidence="2" id="KW-0479">Metal-binding</keyword>
<comment type="subcellular location">
    <subcellularLocation>
        <location evidence="1">Nucleus</location>
    </subcellularLocation>
</comment>
<keyword evidence="8" id="KW-1133">Transmembrane helix</keyword>
<dbReference type="WBParaSite" id="Hba_17907">
    <property type="protein sequence ID" value="Hba_17907"/>
    <property type="gene ID" value="Hba_17907"/>
</dbReference>
<dbReference type="GO" id="GO:0000462">
    <property type="term" value="P:maturation of SSU-rRNA from tricistronic rRNA transcript (SSU-rRNA, 5.8S rRNA, LSU-rRNA)"/>
    <property type="evidence" value="ECO:0007669"/>
    <property type="project" value="TreeGrafter"/>
</dbReference>
<dbReference type="GO" id="GO:0008270">
    <property type="term" value="F:zinc ion binding"/>
    <property type="evidence" value="ECO:0007669"/>
    <property type="project" value="UniProtKB-KW"/>
</dbReference>
<reference evidence="11" key="1">
    <citation type="submission" date="2016-11" db="UniProtKB">
        <authorList>
            <consortium name="WormBaseParasite"/>
        </authorList>
    </citation>
    <scope>IDENTIFICATION</scope>
</reference>
<dbReference type="GO" id="GO:0003677">
    <property type="term" value="F:DNA binding"/>
    <property type="evidence" value="ECO:0007669"/>
    <property type="project" value="InterPro"/>
</dbReference>